<reference evidence="1" key="1">
    <citation type="submission" date="2019-04" db="EMBL/GenBank/DDBJ databases">
        <title>Friends and foes A comparative genomics study of 23 Aspergillus species from section Flavi.</title>
        <authorList>
            <consortium name="DOE Joint Genome Institute"/>
            <person name="Kjaerbolling I."/>
            <person name="Vesth T."/>
            <person name="Frisvad J.C."/>
            <person name="Nybo J.L."/>
            <person name="Theobald S."/>
            <person name="Kildgaard S."/>
            <person name="Isbrandt T."/>
            <person name="Kuo A."/>
            <person name="Sato A."/>
            <person name="Lyhne E.K."/>
            <person name="Kogle M.E."/>
            <person name="Wiebenga A."/>
            <person name="Kun R.S."/>
            <person name="Lubbers R.J."/>
            <person name="Makela M.R."/>
            <person name="Barry K."/>
            <person name="Chovatia M."/>
            <person name="Clum A."/>
            <person name="Daum C."/>
            <person name="Haridas S."/>
            <person name="He G."/>
            <person name="LaButti K."/>
            <person name="Lipzen A."/>
            <person name="Mondo S."/>
            <person name="Riley R."/>
            <person name="Salamov A."/>
            <person name="Simmons B.A."/>
            <person name="Magnuson J.K."/>
            <person name="Henrissat B."/>
            <person name="Mortensen U.H."/>
            <person name="Larsen T.O."/>
            <person name="Devries R.P."/>
            <person name="Grigoriev I.V."/>
            <person name="Machida M."/>
            <person name="Baker S.E."/>
            <person name="Andersen M.R."/>
        </authorList>
    </citation>
    <scope>NUCLEOTIDE SEQUENCE</scope>
    <source>
        <strain evidence="1">CBS 117612</strain>
    </source>
</reference>
<name>A0A5N6XLU8_9EURO</name>
<gene>
    <name evidence="1" type="ORF">BDV24DRAFT_156981</name>
</gene>
<organism evidence="1">
    <name type="scientific">Aspergillus arachidicola</name>
    <dbReference type="NCBI Taxonomy" id="656916"/>
    <lineage>
        <taxon>Eukaryota</taxon>
        <taxon>Fungi</taxon>
        <taxon>Dikarya</taxon>
        <taxon>Ascomycota</taxon>
        <taxon>Pezizomycotina</taxon>
        <taxon>Eurotiomycetes</taxon>
        <taxon>Eurotiomycetidae</taxon>
        <taxon>Eurotiales</taxon>
        <taxon>Aspergillaceae</taxon>
        <taxon>Aspergillus</taxon>
        <taxon>Aspergillus subgen. Circumdati</taxon>
    </lineage>
</organism>
<dbReference type="OrthoDB" id="4207386at2759"/>
<proteinExistence type="predicted"/>
<protein>
    <submittedName>
        <fullName evidence="1">Uncharacterized protein</fullName>
    </submittedName>
</protein>
<dbReference type="EMBL" id="ML737323">
    <property type="protein sequence ID" value="KAE8334234.1"/>
    <property type="molecule type" value="Genomic_DNA"/>
</dbReference>
<dbReference type="Proteomes" id="UP000325558">
    <property type="component" value="Unassembled WGS sequence"/>
</dbReference>
<accession>A0A5N6XLU8</accession>
<evidence type="ECO:0000313" key="1">
    <source>
        <dbReference type="EMBL" id="KAE8334234.1"/>
    </source>
</evidence>
<sequence>MSTIQSYLAPPRGCRSRVWQFYRRWRTRNKEEGQYKLFITYTLERVYAIPDDLLESARLKWLAAETDINRILWGTIEQRKAAKQNLESLNSREFDVTGVGCIEAVRDYHIYESTARFEDVRDFIWERIQSMKYPTCWRVKREDFHTQIENSIAYYTLIRRQSHVDTRDSVFHEWLLENPPYAPPAYRSSPESYIFPPLGFRKEHETDHSTGEIILLPEFTRRNPEDGPYGVFIESTENWSMPCPPDPHNYGASILSVHRKNSIFFHLQRQGVTKNRYRVIKCRMSSNSNCHL</sequence>
<dbReference type="AlphaFoldDB" id="A0A5N6XLU8"/>